<protein>
    <recommendedName>
        <fullName evidence="1">ParE-like toxin domain-containing protein</fullName>
    </recommendedName>
</protein>
<comment type="caution">
    <text evidence="2">The sequence shown here is derived from an EMBL/GenBank/DDBJ whole genome shotgun (WGS) entry which is preliminary data.</text>
</comment>
<evidence type="ECO:0000313" key="2">
    <source>
        <dbReference type="EMBL" id="ETR67223.1"/>
    </source>
</evidence>
<dbReference type="Proteomes" id="UP000189670">
    <property type="component" value="Unassembled WGS sequence"/>
</dbReference>
<dbReference type="EMBL" id="ATBP01001495">
    <property type="protein sequence ID" value="ETR67223.1"/>
    <property type="molecule type" value="Genomic_DNA"/>
</dbReference>
<feature type="domain" description="ParE-like toxin" evidence="1">
    <location>
        <begin position="19"/>
        <end position="84"/>
    </location>
</feature>
<proteinExistence type="predicted"/>
<organism evidence="2 3">
    <name type="scientific">Candidatus Magnetoglobus multicellularis str. Araruama</name>
    <dbReference type="NCBI Taxonomy" id="890399"/>
    <lineage>
        <taxon>Bacteria</taxon>
        <taxon>Pseudomonadati</taxon>
        <taxon>Thermodesulfobacteriota</taxon>
        <taxon>Desulfobacteria</taxon>
        <taxon>Desulfobacterales</taxon>
        <taxon>Desulfobacteraceae</taxon>
        <taxon>Candidatus Magnetoglobus</taxon>
    </lineage>
</organism>
<dbReference type="Pfam" id="PF24732">
    <property type="entry name" value="ParE_like"/>
    <property type="match status" value="1"/>
</dbReference>
<dbReference type="InterPro" id="IPR035093">
    <property type="entry name" value="RelE/ParE_toxin_dom_sf"/>
</dbReference>
<reference evidence="3" key="1">
    <citation type="submission" date="2012-11" db="EMBL/GenBank/DDBJ databases">
        <authorList>
            <person name="Lucero-Rivera Y.E."/>
            <person name="Tovar-Ramirez D."/>
        </authorList>
    </citation>
    <scope>NUCLEOTIDE SEQUENCE [LARGE SCALE GENOMIC DNA]</scope>
    <source>
        <strain evidence="3">Araruama</strain>
    </source>
</reference>
<accession>A0A1V1NXD1</accession>
<gene>
    <name evidence="2" type="ORF">OMM_11829</name>
</gene>
<dbReference type="SUPFAM" id="SSF143011">
    <property type="entry name" value="RelE-like"/>
    <property type="match status" value="1"/>
</dbReference>
<dbReference type="InterPro" id="IPR056925">
    <property type="entry name" value="ParE-like"/>
</dbReference>
<dbReference type="AlphaFoldDB" id="A0A1V1NXD1"/>
<evidence type="ECO:0000313" key="3">
    <source>
        <dbReference type="Proteomes" id="UP000189670"/>
    </source>
</evidence>
<dbReference type="Gene3D" id="3.30.2310.20">
    <property type="entry name" value="RelE-like"/>
    <property type="match status" value="1"/>
</dbReference>
<name>A0A1V1NXD1_9BACT</name>
<sequence length="88" mass="10482">MNSHTLPNFWKQYNALPESIQKKADKAYSIWCKDPHSHGLHFKRVSKTRPVYSVRVDDAYRALGLLIENTVTWFWIGDHDEYMKMLKK</sequence>
<evidence type="ECO:0000259" key="1">
    <source>
        <dbReference type="Pfam" id="PF24732"/>
    </source>
</evidence>